<organism evidence="1 2">
    <name type="scientific">Daphnia magna</name>
    <dbReference type="NCBI Taxonomy" id="35525"/>
    <lineage>
        <taxon>Eukaryota</taxon>
        <taxon>Metazoa</taxon>
        <taxon>Ecdysozoa</taxon>
        <taxon>Arthropoda</taxon>
        <taxon>Crustacea</taxon>
        <taxon>Branchiopoda</taxon>
        <taxon>Diplostraca</taxon>
        <taxon>Cladocera</taxon>
        <taxon>Anomopoda</taxon>
        <taxon>Daphniidae</taxon>
        <taxon>Daphnia</taxon>
    </lineage>
</organism>
<gene>
    <name evidence="1" type="ORF">OUZ56_015794</name>
</gene>
<comment type="caution">
    <text evidence="1">The sequence shown here is derived from an EMBL/GenBank/DDBJ whole genome shotgun (WGS) entry which is preliminary data.</text>
</comment>
<evidence type="ECO:0000313" key="1">
    <source>
        <dbReference type="EMBL" id="KAK4026767.1"/>
    </source>
</evidence>
<accession>A0ABR0ANS2</accession>
<name>A0ABR0ANS2_9CRUS</name>
<protein>
    <submittedName>
        <fullName evidence="1">Uncharacterized protein</fullName>
    </submittedName>
</protein>
<evidence type="ECO:0000313" key="2">
    <source>
        <dbReference type="Proteomes" id="UP001234178"/>
    </source>
</evidence>
<reference evidence="1 2" key="1">
    <citation type="journal article" date="2023" name="Nucleic Acids Res.">
        <title>The hologenome of Daphnia magna reveals possible DNA methylation and microbiome-mediated evolution of the host genome.</title>
        <authorList>
            <person name="Chaturvedi A."/>
            <person name="Li X."/>
            <person name="Dhandapani V."/>
            <person name="Marshall H."/>
            <person name="Kissane S."/>
            <person name="Cuenca-Cambronero M."/>
            <person name="Asole G."/>
            <person name="Calvet F."/>
            <person name="Ruiz-Romero M."/>
            <person name="Marangio P."/>
            <person name="Guigo R."/>
            <person name="Rago D."/>
            <person name="Mirbahai L."/>
            <person name="Eastwood N."/>
            <person name="Colbourne J.K."/>
            <person name="Zhou J."/>
            <person name="Mallon E."/>
            <person name="Orsini L."/>
        </authorList>
    </citation>
    <scope>NUCLEOTIDE SEQUENCE [LARGE SCALE GENOMIC DNA]</scope>
    <source>
        <strain evidence="1">LRV0_1</strain>
    </source>
</reference>
<dbReference type="Proteomes" id="UP001234178">
    <property type="component" value="Unassembled WGS sequence"/>
</dbReference>
<dbReference type="EMBL" id="JAOYFB010000038">
    <property type="protein sequence ID" value="KAK4026767.1"/>
    <property type="molecule type" value="Genomic_DNA"/>
</dbReference>
<proteinExistence type="predicted"/>
<keyword evidence="2" id="KW-1185">Reference proteome</keyword>
<sequence length="62" mass="6795">MQTFLVFKQVIVRLVNSKTGAITGSISGDNQAKQLFNKNHRILTISVDSVRSNANTEFSGVL</sequence>